<evidence type="ECO:0000313" key="2">
    <source>
        <dbReference type="EMBL" id="RCV33644.1"/>
    </source>
</evidence>
<feature type="compositionally biased region" description="Low complexity" evidence="1">
    <location>
        <begin position="174"/>
        <end position="194"/>
    </location>
</feature>
<feature type="region of interest" description="Disordered" evidence="1">
    <location>
        <begin position="157"/>
        <end position="207"/>
    </location>
</feature>
<proteinExistence type="predicted"/>
<feature type="region of interest" description="Disordered" evidence="1">
    <location>
        <begin position="23"/>
        <end position="57"/>
    </location>
</feature>
<organism evidence="2">
    <name type="scientific">Setaria italica</name>
    <name type="common">Foxtail millet</name>
    <name type="synonym">Panicum italicum</name>
    <dbReference type="NCBI Taxonomy" id="4555"/>
    <lineage>
        <taxon>Eukaryota</taxon>
        <taxon>Viridiplantae</taxon>
        <taxon>Streptophyta</taxon>
        <taxon>Embryophyta</taxon>
        <taxon>Tracheophyta</taxon>
        <taxon>Spermatophyta</taxon>
        <taxon>Magnoliopsida</taxon>
        <taxon>Liliopsida</taxon>
        <taxon>Poales</taxon>
        <taxon>Poaceae</taxon>
        <taxon>PACMAD clade</taxon>
        <taxon>Panicoideae</taxon>
        <taxon>Panicodae</taxon>
        <taxon>Paniceae</taxon>
        <taxon>Cenchrinae</taxon>
        <taxon>Setaria</taxon>
    </lineage>
</organism>
<sequence>MREGRIRGTEFLLARCYASAHLSCRAPPPPSPSPPPRRARCGRPPPSRRAISQPCRRGAPLPGSFFLSATARGPPPHCPRRPPKPLDLPSLRPCDPTSADPIIASSAAHLFVLLLLSVCSATLLCTRGDGSHLRSCPPTPQPGWRSPGSAALLCTRSGGSHLRRHPPTPPPGWRTPAQLLSSAPAAAAATTRAILPRRRQKEARVPN</sequence>
<feature type="region of interest" description="Disordered" evidence="1">
    <location>
        <begin position="72"/>
        <end position="92"/>
    </location>
</feature>
<protein>
    <submittedName>
        <fullName evidence="2">Uncharacterized protein</fullName>
    </submittedName>
</protein>
<dbReference type="EMBL" id="CM003534">
    <property type="protein sequence ID" value="RCV33644.1"/>
    <property type="molecule type" value="Genomic_DNA"/>
</dbReference>
<reference evidence="2" key="2">
    <citation type="submission" date="2015-07" db="EMBL/GenBank/DDBJ databases">
        <authorList>
            <person name="Noorani M."/>
        </authorList>
    </citation>
    <scope>NUCLEOTIDE SEQUENCE</scope>
    <source>
        <strain evidence="2">Yugu1</strain>
    </source>
</reference>
<dbReference type="AlphaFoldDB" id="A0A368RU83"/>
<name>A0A368RU83_SETIT</name>
<accession>A0A368RU83</accession>
<reference evidence="2" key="1">
    <citation type="journal article" date="2012" name="Nat. Biotechnol.">
        <title>Reference genome sequence of the model plant Setaria.</title>
        <authorList>
            <person name="Bennetzen J.L."/>
            <person name="Schmutz J."/>
            <person name="Wang H."/>
            <person name="Percifield R."/>
            <person name="Hawkins J."/>
            <person name="Pontaroli A.C."/>
            <person name="Estep M."/>
            <person name="Feng L."/>
            <person name="Vaughn J.N."/>
            <person name="Grimwood J."/>
            <person name="Jenkins J."/>
            <person name="Barry K."/>
            <person name="Lindquist E."/>
            <person name="Hellsten U."/>
            <person name="Deshpande S."/>
            <person name="Wang X."/>
            <person name="Wu X."/>
            <person name="Mitros T."/>
            <person name="Triplett J."/>
            <person name="Yang X."/>
            <person name="Ye C.Y."/>
            <person name="Mauro-Herrera M."/>
            <person name="Wang L."/>
            <person name="Li P."/>
            <person name="Sharma M."/>
            <person name="Sharma R."/>
            <person name="Ronald P.C."/>
            <person name="Panaud O."/>
            <person name="Kellogg E.A."/>
            <person name="Brutnell T.P."/>
            <person name="Doust A.N."/>
            <person name="Tuskan G.A."/>
            <person name="Rokhsar D."/>
            <person name="Devos K.M."/>
        </authorList>
    </citation>
    <scope>NUCLEOTIDE SEQUENCE [LARGE SCALE GENOMIC DNA]</scope>
    <source>
        <strain evidence="2">Yugu1</strain>
    </source>
</reference>
<evidence type="ECO:0000256" key="1">
    <source>
        <dbReference type="SAM" id="MobiDB-lite"/>
    </source>
</evidence>
<feature type="compositionally biased region" description="Pro residues" evidence="1">
    <location>
        <begin position="26"/>
        <end position="36"/>
    </location>
</feature>
<gene>
    <name evidence="2" type="ORF">SETIT_7G098900v2</name>
</gene>